<keyword evidence="4" id="KW-0067">ATP-binding</keyword>
<dbReference type="InterPro" id="IPR018181">
    <property type="entry name" value="Heat_shock_70_CS"/>
</dbReference>
<evidence type="ECO:0000313" key="6">
    <source>
        <dbReference type="Proteomes" id="UP000218231"/>
    </source>
</evidence>
<dbReference type="GO" id="GO:0140662">
    <property type="term" value="F:ATP-dependent protein folding chaperone"/>
    <property type="evidence" value="ECO:0007669"/>
    <property type="project" value="InterPro"/>
</dbReference>
<dbReference type="PANTHER" id="PTHR19375">
    <property type="entry name" value="HEAT SHOCK PROTEIN 70KDA"/>
    <property type="match status" value="1"/>
</dbReference>
<dbReference type="Pfam" id="PF00012">
    <property type="entry name" value="HSP70"/>
    <property type="match status" value="2"/>
</dbReference>
<dbReference type="InterPro" id="IPR015915">
    <property type="entry name" value="Kelch-typ_b-propeller"/>
</dbReference>
<dbReference type="SUPFAM" id="SSF53067">
    <property type="entry name" value="Actin-like ATPase domain"/>
    <property type="match status" value="2"/>
</dbReference>
<comment type="caution">
    <text evidence="5">The sequence shown here is derived from an EMBL/GenBank/DDBJ whole genome shotgun (WGS) entry which is preliminary data.</text>
</comment>
<evidence type="ECO:0000256" key="4">
    <source>
        <dbReference type="ARBA" id="ARBA00022840"/>
    </source>
</evidence>
<dbReference type="OrthoDB" id="2401965at2759"/>
<keyword evidence="6" id="KW-1185">Reference proteome</keyword>
<dbReference type="AlphaFoldDB" id="A0A2A2KPQ4"/>
<dbReference type="Gene3D" id="3.90.640.10">
    <property type="entry name" value="Actin, Chain A, domain 4"/>
    <property type="match status" value="1"/>
</dbReference>
<name>A0A2A2KPQ4_9BILA</name>
<comment type="similarity">
    <text evidence="1">Belongs to the heat shock protein 70 family.</text>
</comment>
<accession>A0A2A2KPQ4</accession>
<gene>
    <name evidence="5" type="ORF">WR25_11735</name>
</gene>
<dbReference type="GO" id="GO:0006950">
    <property type="term" value="P:response to stress"/>
    <property type="evidence" value="ECO:0007669"/>
    <property type="project" value="UniProtKB-ARBA"/>
</dbReference>
<proteinExistence type="inferred from homology"/>
<dbReference type="GO" id="GO:0005524">
    <property type="term" value="F:ATP binding"/>
    <property type="evidence" value="ECO:0007669"/>
    <property type="project" value="UniProtKB-KW"/>
</dbReference>
<evidence type="ECO:0000256" key="2">
    <source>
        <dbReference type="ARBA" id="ARBA00022441"/>
    </source>
</evidence>
<dbReference type="Proteomes" id="UP000218231">
    <property type="component" value="Unassembled WGS sequence"/>
</dbReference>
<dbReference type="InterPro" id="IPR006652">
    <property type="entry name" value="Kelch_1"/>
</dbReference>
<evidence type="ECO:0000256" key="3">
    <source>
        <dbReference type="ARBA" id="ARBA00022741"/>
    </source>
</evidence>
<dbReference type="SMART" id="SM00612">
    <property type="entry name" value="Kelch"/>
    <property type="match status" value="3"/>
</dbReference>
<keyword evidence="3" id="KW-0547">Nucleotide-binding</keyword>
<dbReference type="Pfam" id="PF01344">
    <property type="entry name" value="Kelch_1"/>
    <property type="match status" value="1"/>
</dbReference>
<organism evidence="5 6">
    <name type="scientific">Diploscapter pachys</name>
    <dbReference type="NCBI Taxonomy" id="2018661"/>
    <lineage>
        <taxon>Eukaryota</taxon>
        <taxon>Metazoa</taxon>
        <taxon>Ecdysozoa</taxon>
        <taxon>Nematoda</taxon>
        <taxon>Chromadorea</taxon>
        <taxon>Rhabditida</taxon>
        <taxon>Rhabditina</taxon>
        <taxon>Rhabditomorpha</taxon>
        <taxon>Rhabditoidea</taxon>
        <taxon>Rhabditidae</taxon>
        <taxon>Diploscapter</taxon>
    </lineage>
</organism>
<evidence type="ECO:0000256" key="1">
    <source>
        <dbReference type="ARBA" id="ARBA00007381"/>
    </source>
</evidence>
<reference evidence="5 6" key="1">
    <citation type="journal article" date="2017" name="Curr. Biol.">
        <title>Genome architecture and evolution of a unichromosomal asexual nematode.</title>
        <authorList>
            <person name="Fradin H."/>
            <person name="Zegar C."/>
            <person name="Gutwein M."/>
            <person name="Lucas J."/>
            <person name="Kovtun M."/>
            <person name="Corcoran D."/>
            <person name="Baugh L.R."/>
            <person name="Kiontke K."/>
            <person name="Gunsalus K."/>
            <person name="Fitch D.H."/>
            <person name="Piano F."/>
        </authorList>
    </citation>
    <scope>NUCLEOTIDE SEQUENCE [LARGE SCALE GENOMIC DNA]</scope>
    <source>
        <strain evidence="5">PF1309</strain>
    </source>
</reference>
<sequence length="409" mass="45516">MFNSDQIAATKKAIELAGLKLKCLLQEPTAAAIAYNEKAQLGNSELLVFDFGGDYDVYKKPKLLKRLRIECRKAKESLSLSQYPVDVHLDINDDLEMNVRLTKEKLNELCNDLFERAMTFVDQALNMAQLSPENIDHVILVGGSTRIPQIEQNIRNKFGNSKIQFDINPDEAIAHGAAIVANDNNIISTDSREKSFEIFDLKTQQISKGPNPPEWRGYASVAYFKDKLYYLGGKGPNLKKDTNRIDILVNGEWKDGPSFPMPISCAQPITCNEELYVTGGGTISRKIYRLSADEREWVEIGEIEEGVYGCAVASLNGRVYIAGGESYGVSKSCLCFDPSAPVGSRISRIADMNYVRYHHSLIVANGKLYAIGGITKSNGEEVLCGKIEEYNPSTDEWTIIGEFDLKKSQ</sequence>
<dbReference type="PROSITE" id="PS01036">
    <property type="entry name" value="HSP70_3"/>
    <property type="match status" value="1"/>
</dbReference>
<dbReference type="SUPFAM" id="SSF117281">
    <property type="entry name" value="Kelch motif"/>
    <property type="match status" value="1"/>
</dbReference>
<protein>
    <submittedName>
        <fullName evidence="5">Uncharacterized protein</fullName>
    </submittedName>
</protein>
<dbReference type="InterPro" id="IPR043129">
    <property type="entry name" value="ATPase_NBD"/>
</dbReference>
<dbReference type="Gene3D" id="3.30.420.40">
    <property type="match status" value="4"/>
</dbReference>
<evidence type="ECO:0000313" key="5">
    <source>
        <dbReference type="EMBL" id="PAV75797.1"/>
    </source>
</evidence>
<keyword evidence="2" id="KW-0880">Kelch repeat</keyword>
<dbReference type="EMBL" id="LIAE01008038">
    <property type="protein sequence ID" value="PAV75797.1"/>
    <property type="molecule type" value="Genomic_DNA"/>
</dbReference>
<dbReference type="STRING" id="2018661.A0A2A2KPQ4"/>
<dbReference type="InterPro" id="IPR013126">
    <property type="entry name" value="Hsp_70_fam"/>
</dbReference>
<dbReference type="PRINTS" id="PR00301">
    <property type="entry name" value="HEATSHOCK70"/>
</dbReference>
<dbReference type="Gene3D" id="2.120.10.80">
    <property type="entry name" value="Kelch-type beta propeller"/>
    <property type="match status" value="1"/>
</dbReference>